<feature type="domain" description="Myb/SANT-like DNA-binding" evidence="2">
    <location>
        <begin position="4"/>
        <end position="78"/>
    </location>
</feature>
<name>A0A915ZQI3_9GLOM</name>
<dbReference type="VEuPathDB" id="FungiDB:RhiirFUN_008520"/>
<feature type="compositionally biased region" description="Polar residues" evidence="1">
    <location>
        <begin position="137"/>
        <end position="154"/>
    </location>
</feature>
<evidence type="ECO:0000313" key="4">
    <source>
        <dbReference type="Proteomes" id="UP000684084"/>
    </source>
</evidence>
<dbReference type="InterPro" id="IPR044822">
    <property type="entry name" value="Myb_DNA-bind_4"/>
</dbReference>
<evidence type="ECO:0000256" key="1">
    <source>
        <dbReference type="SAM" id="MobiDB-lite"/>
    </source>
</evidence>
<gene>
    <name evidence="3" type="ORF">CHRIB12_LOCUS19940</name>
</gene>
<reference evidence="3" key="1">
    <citation type="submission" date="2020-05" db="EMBL/GenBank/DDBJ databases">
        <authorList>
            <person name="Rincon C."/>
            <person name="Sanders R I."/>
            <person name="Robbins C."/>
            <person name="Chaturvedi A."/>
        </authorList>
    </citation>
    <scope>NUCLEOTIDE SEQUENCE</scope>
    <source>
        <strain evidence="3">CHB12</strain>
    </source>
</reference>
<feature type="compositionally biased region" description="Low complexity" evidence="1">
    <location>
        <begin position="120"/>
        <end position="136"/>
    </location>
</feature>
<feature type="region of interest" description="Disordered" evidence="1">
    <location>
        <begin position="112"/>
        <end position="154"/>
    </location>
</feature>
<proteinExistence type="predicted"/>
<dbReference type="OrthoDB" id="2412381at2759"/>
<organism evidence="3 4">
    <name type="scientific">Rhizophagus irregularis</name>
    <dbReference type="NCBI Taxonomy" id="588596"/>
    <lineage>
        <taxon>Eukaryota</taxon>
        <taxon>Fungi</taxon>
        <taxon>Fungi incertae sedis</taxon>
        <taxon>Mucoromycota</taxon>
        <taxon>Glomeromycotina</taxon>
        <taxon>Glomeromycetes</taxon>
        <taxon>Glomerales</taxon>
        <taxon>Glomeraceae</taxon>
        <taxon>Rhizophagus</taxon>
    </lineage>
</organism>
<dbReference type="Pfam" id="PF13837">
    <property type="entry name" value="Myb_DNA-bind_4"/>
    <property type="match status" value="1"/>
</dbReference>
<comment type="caution">
    <text evidence="3">The sequence shown here is derived from an EMBL/GenBank/DDBJ whole genome shotgun (WGS) entry which is preliminary data.</text>
</comment>
<dbReference type="Proteomes" id="UP000684084">
    <property type="component" value="Unassembled WGS sequence"/>
</dbReference>
<sequence length="176" mass="20752">MSLEWNEEQTHFLIDERKTGNEVYHKTPKRSKTDFWEEISNKLNENNNTNYFTGEACNKKFLSLTRAYYTTKAYKEGSWYLHCAFIVIFFYERYTKKCLLFLEAQQYPNTVTPSLLPNTPSRRQPSRIPRSSNRSRLTTPSISRLPSSGSRPVTPSFFQSAETINIYINYNESDRE</sequence>
<dbReference type="EMBL" id="CAGKOT010000057">
    <property type="protein sequence ID" value="CAB5386995.1"/>
    <property type="molecule type" value="Genomic_DNA"/>
</dbReference>
<evidence type="ECO:0000313" key="3">
    <source>
        <dbReference type="EMBL" id="CAB5386995.1"/>
    </source>
</evidence>
<evidence type="ECO:0000259" key="2">
    <source>
        <dbReference type="Pfam" id="PF13837"/>
    </source>
</evidence>
<dbReference type="AlphaFoldDB" id="A0A915ZQI3"/>
<accession>A0A915ZQI3</accession>
<protein>
    <recommendedName>
        <fullName evidence="2">Myb/SANT-like DNA-binding domain-containing protein</fullName>
    </recommendedName>
</protein>